<dbReference type="CDD" id="cd00093">
    <property type="entry name" value="HTH_XRE"/>
    <property type="match status" value="1"/>
</dbReference>
<sequence>MNNEIQHPGIYVREQVIPAGMSVTKAAAQLEIGRPALSNFLNGNADLSPEMAARLEAAFGASARDLLDRQSAWSAARAKRSTETSAIKSYVPPFLQIKAARIEAWASSGIAARHRLSVFLRTLVNSTASNLSKVDFPGNDDSEQPGWDGEIISEQATPWIPAGHSGWEFGVNQNIKTKADHDYGKSVGGTVDAVRKNMTFVFVTPRDWSGKAAWIKEQKAKKHWKDVRAYDASDLEQWLEQSLPGQTWFANETGQDSDGALSLDEAWKVWSADCKPELTPALFTDAVRSAEATVRRGLTETPYRPLVVTADSKDEALGFLSSVFALDSKEFSVYRDRVIVFRKPGALSKLASQVSNFIPVIASREVEKEFAPFSASMPSFVIYTRNALAEQPDIELETLNWQSFEAALQTMGLDRDRIDQLNRESGRSPTVLRRRLSQLPAINRPDWASDAVLAASLIPFFFGGTWKADNKTDQAMLELLAGDVPFAELERRLLALLPLDGSPVWSVGSLRGVVSKIDLLFAIRDAITAVDLERFFAVAEVVLSEDDPRLELAEKDRWAANIYGKQREISGALRNGLGETLVLLSVYGHSLFKTRIDFDAAVRASVLVRTLLMPMTPHLLESQIDNVGVYAEAAPETFLSIIEADLKTDDSAAMAMIRPNSDAMFGSTPRTSLLWALEGLGWSQQLFMRTVLVLGKLAERPLHDNLINKPSNSLAAMFRAWMPQTSAPLAARKAAFKKLAVEYPMVAWPICLDQFAPHSRFGGYSHKPRWRPDGHGLGDPISGSEANDFALFAFDMAINWPSLTCGMICDLVDNLSGVAEELQFKVWDLIDAWTATATDEDKAAVRERIRVTTMTRRAILQKGGRKAIKTDSRARAAYDRLEPKDPVQRNAWLFSKSWVDESADEIQDEAFDYHARDERITRLRENAAQEVFQTGGVAAVMKLAETGDAGYNLGWAFAATMSDEAALIEAVLKFIGGGDLDGARRAVVMGILAQGSGRNILDKAAHRVSDEKVVPLLTSAPFDRATWAVLDSFDDDIRTAYWREVPPNWNRDEDDLLVGVMNLLKANRPRAAFRFAHFSMNELPPLVLFDLLAAIARGSDEPANTYQLDRHDLRKAFRRLSGSADVKTDAMAGLEFAFIDIFDDGEGNPENLEKEIARNPELFVQAVGFSFKRSDGNEDPAELRSDHSEQKSTRAHAAYKLLDVIALIPGSKDDRTIDSADLVRWIENARTGCAAIAREHVGDQMLGKLLSHAPVDEDGVWPCIPVRDALEKVMTEHIGRGLQMALFNSRGATWRGHGGDQERELATKYALWADAMEYTHPRVAAVHRDMERRYLYHAEREDTDAKANRRLMR</sequence>
<accession>A0ABD6GGZ6</accession>
<dbReference type="PROSITE" id="PS50943">
    <property type="entry name" value="HTH_CROC1"/>
    <property type="match status" value="1"/>
</dbReference>
<reference evidence="2 3" key="1">
    <citation type="submission" date="2019-11" db="EMBL/GenBank/DDBJ databases">
        <title>Whole-genome sequencing of Allorhizobium vitis.</title>
        <authorList>
            <person name="Gan H.M."/>
            <person name="Savka M.A."/>
        </authorList>
    </citation>
    <scope>NUCLEOTIDE SEQUENCE [LARGE SCALE GENOMIC DNA]</scope>
    <source>
        <strain evidence="2 3">AB4</strain>
    </source>
</reference>
<organism evidence="2 3">
    <name type="scientific">Agrobacterium vitis</name>
    <name type="common">Rhizobium vitis</name>
    <dbReference type="NCBI Taxonomy" id="373"/>
    <lineage>
        <taxon>Bacteria</taxon>
        <taxon>Pseudomonadati</taxon>
        <taxon>Pseudomonadota</taxon>
        <taxon>Alphaproteobacteria</taxon>
        <taxon>Hyphomicrobiales</taxon>
        <taxon>Rhizobiaceae</taxon>
        <taxon>Rhizobium/Agrobacterium group</taxon>
        <taxon>Agrobacterium</taxon>
    </lineage>
</organism>
<dbReference type="NCBIfam" id="TIGR02607">
    <property type="entry name" value="antidote_HigA"/>
    <property type="match status" value="1"/>
</dbReference>
<dbReference type="Gene3D" id="1.10.260.40">
    <property type="entry name" value="lambda repressor-like DNA-binding domains"/>
    <property type="match status" value="1"/>
</dbReference>
<dbReference type="InterPro" id="IPR001387">
    <property type="entry name" value="Cro/C1-type_HTH"/>
</dbReference>
<dbReference type="Pfam" id="PF01381">
    <property type="entry name" value="HTH_3"/>
    <property type="match status" value="1"/>
</dbReference>
<evidence type="ECO:0000313" key="3">
    <source>
        <dbReference type="Proteomes" id="UP000175993"/>
    </source>
</evidence>
<dbReference type="Proteomes" id="UP000175993">
    <property type="component" value="Unassembled WGS sequence"/>
</dbReference>
<proteinExistence type="predicted"/>
<evidence type="ECO:0000259" key="1">
    <source>
        <dbReference type="PROSITE" id="PS50943"/>
    </source>
</evidence>
<feature type="domain" description="HTH cro/C1-type" evidence="1">
    <location>
        <begin position="19"/>
        <end position="66"/>
    </location>
</feature>
<protein>
    <submittedName>
        <fullName evidence="2">HigA family addiction module antidote protein</fullName>
    </submittedName>
</protein>
<gene>
    <name evidence="2" type="ORF">BBI04_013200</name>
</gene>
<dbReference type="InterPro" id="IPR010982">
    <property type="entry name" value="Lambda_DNA-bd_dom_sf"/>
</dbReference>
<dbReference type="SMART" id="SM00530">
    <property type="entry name" value="HTH_XRE"/>
    <property type="match status" value="1"/>
</dbReference>
<dbReference type="EMBL" id="MBEV02000006">
    <property type="protein sequence ID" value="MUP05759.1"/>
    <property type="molecule type" value="Genomic_DNA"/>
</dbReference>
<evidence type="ECO:0000313" key="2">
    <source>
        <dbReference type="EMBL" id="MUP05759.1"/>
    </source>
</evidence>
<name>A0ABD6GGZ6_AGRVI</name>
<dbReference type="InterPro" id="IPR013430">
    <property type="entry name" value="Toxin_antidote_HigA"/>
</dbReference>
<comment type="caution">
    <text evidence="2">The sequence shown here is derived from an EMBL/GenBank/DDBJ whole genome shotgun (WGS) entry which is preliminary data.</text>
</comment>
<dbReference type="SUPFAM" id="SSF47413">
    <property type="entry name" value="lambda repressor-like DNA-binding domains"/>
    <property type="match status" value="1"/>
</dbReference>
<dbReference type="RefSeq" id="WP_139190243.1">
    <property type="nucleotide sequence ID" value="NZ_CP118259.1"/>
</dbReference>